<proteinExistence type="predicted"/>
<evidence type="ECO:0000313" key="2">
    <source>
        <dbReference type="EMBL" id="KAF6825547.1"/>
    </source>
</evidence>
<dbReference type="AlphaFoldDB" id="A0A8H6K686"/>
<dbReference type="Proteomes" id="UP000639643">
    <property type="component" value="Unassembled WGS sequence"/>
</dbReference>
<comment type="caution">
    <text evidence="2">The sequence shown here is derived from an EMBL/GenBank/DDBJ whole genome shotgun (WGS) entry which is preliminary data.</text>
</comment>
<reference evidence="2" key="1">
    <citation type="journal article" date="2020" name="Phytopathology">
        <title>Genome Sequence Resources of Colletotrichum truncatum, C. plurivorum, C. musicola, and C. sojae: Four Species Pathogenic to Soybean (Glycine max).</title>
        <authorList>
            <person name="Rogerio F."/>
            <person name="Boufleur T.R."/>
            <person name="Ciampi-Guillardi M."/>
            <person name="Sukno S.A."/>
            <person name="Thon M.R."/>
            <person name="Massola Junior N.S."/>
            <person name="Baroncelli R."/>
        </authorList>
    </citation>
    <scope>NUCLEOTIDE SEQUENCE</scope>
    <source>
        <strain evidence="2">LFN0074</strain>
    </source>
</reference>
<keyword evidence="3" id="KW-1185">Reference proteome</keyword>
<evidence type="ECO:0000313" key="3">
    <source>
        <dbReference type="Proteomes" id="UP000639643"/>
    </source>
</evidence>
<sequence>MHPGQATSKVKINIRTEALEAMDSMSQARELADGSFRSSRPGLLSDHPHQVSSSRSQRRCRDYWNIIRNDEGVGLP</sequence>
<evidence type="ECO:0000256" key="1">
    <source>
        <dbReference type="SAM" id="MobiDB-lite"/>
    </source>
</evidence>
<dbReference type="EMBL" id="WIGM01000426">
    <property type="protein sequence ID" value="KAF6825547.1"/>
    <property type="molecule type" value="Genomic_DNA"/>
</dbReference>
<feature type="region of interest" description="Disordered" evidence="1">
    <location>
        <begin position="32"/>
        <end position="58"/>
    </location>
</feature>
<accession>A0A8H6K686</accession>
<name>A0A8H6K686_9PEZI</name>
<protein>
    <submittedName>
        <fullName evidence="2">Uncharacterized protein</fullName>
    </submittedName>
</protein>
<gene>
    <name evidence="2" type="ORF">CMUS01_09778</name>
</gene>
<organism evidence="2 3">
    <name type="scientific">Colletotrichum musicola</name>
    <dbReference type="NCBI Taxonomy" id="2175873"/>
    <lineage>
        <taxon>Eukaryota</taxon>
        <taxon>Fungi</taxon>
        <taxon>Dikarya</taxon>
        <taxon>Ascomycota</taxon>
        <taxon>Pezizomycotina</taxon>
        <taxon>Sordariomycetes</taxon>
        <taxon>Hypocreomycetidae</taxon>
        <taxon>Glomerellales</taxon>
        <taxon>Glomerellaceae</taxon>
        <taxon>Colletotrichum</taxon>
        <taxon>Colletotrichum orchidearum species complex</taxon>
    </lineage>
</organism>